<keyword evidence="2" id="KW-1185">Reference proteome</keyword>
<dbReference type="AlphaFoldDB" id="A0A3F3QI22"/>
<name>A0A3F3QI22_9EURO</name>
<proteinExistence type="predicted"/>
<dbReference type="RefSeq" id="XP_026631986.1">
    <property type="nucleotide sequence ID" value="XM_026763984.1"/>
</dbReference>
<evidence type="ECO:0000313" key="2">
    <source>
        <dbReference type="Proteomes" id="UP000253729"/>
    </source>
</evidence>
<accession>A0A3F3QI22</accession>
<dbReference type="GeneID" id="38132340"/>
<reference evidence="1 2" key="1">
    <citation type="submission" date="2018-07" db="EMBL/GenBank/DDBJ databases">
        <title>The genomes of Aspergillus section Nigri reveals drivers in fungal speciation.</title>
        <authorList>
            <consortium name="DOE Joint Genome Institute"/>
            <person name="Vesth T.C."/>
            <person name="Nybo J."/>
            <person name="Theobald S."/>
            <person name="Brandl J."/>
            <person name="Frisvad J.C."/>
            <person name="Nielsen K.F."/>
            <person name="Lyhne E.K."/>
            <person name="Kogle M.E."/>
            <person name="Kuo A."/>
            <person name="Riley R."/>
            <person name="Clum A."/>
            <person name="Nolan M."/>
            <person name="Lipzen A."/>
            <person name="Salamov A."/>
            <person name="Henrissat B."/>
            <person name="Wiebenga A."/>
            <person name="De vries R.P."/>
            <person name="Grigoriev I.V."/>
            <person name="Mortensen U.H."/>
            <person name="Andersen M.R."/>
            <person name="Baker S.E."/>
        </authorList>
    </citation>
    <scope>NUCLEOTIDE SEQUENCE [LARGE SCALE GENOMIC DNA]</scope>
    <source>
        <strain evidence="1 2">CBS 139.54b</strain>
    </source>
</reference>
<dbReference type="Proteomes" id="UP000253729">
    <property type="component" value="Unassembled WGS sequence"/>
</dbReference>
<organism evidence="1 2">
    <name type="scientific">Aspergillus welwitschiae</name>
    <dbReference type="NCBI Taxonomy" id="1341132"/>
    <lineage>
        <taxon>Eukaryota</taxon>
        <taxon>Fungi</taxon>
        <taxon>Dikarya</taxon>
        <taxon>Ascomycota</taxon>
        <taxon>Pezizomycotina</taxon>
        <taxon>Eurotiomycetes</taxon>
        <taxon>Eurotiomycetidae</taxon>
        <taxon>Eurotiales</taxon>
        <taxon>Aspergillaceae</taxon>
        <taxon>Aspergillus</taxon>
        <taxon>Aspergillus subgen. Circumdati</taxon>
    </lineage>
</organism>
<sequence>MDRFWCLRHSCRKNDFKASHRLTRLHWSLGNLAGLQLRGKPLVPAGPVVRCPAVIQVLRSPPLLPKHTHCYPLFP</sequence>
<evidence type="ECO:0000313" key="1">
    <source>
        <dbReference type="EMBL" id="RDH38964.1"/>
    </source>
</evidence>
<protein>
    <submittedName>
        <fullName evidence="1">Uncharacterized protein</fullName>
    </submittedName>
</protein>
<dbReference type="EMBL" id="KZ852032">
    <property type="protein sequence ID" value="RDH38964.1"/>
    <property type="molecule type" value="Genomic_DNA"/>
</dbReference>
<gene>
    <name evidence="1" type="ORF">BDQ94DRAFT_132092</name>
</gene>